<reference evidence="9 10" key="1">
    <citation type="submission" date="2020-06" db="EMBL/GenBank/DDBJ databases">
        <title>WGS assembly of Ceratodon purpureus strain R40.</title>
        <authorList>
            <person name="Carey S.B."/>
            <person name="Jenkins J."/>
            <person name="Shu S."/>
            <person name="Lovell J.T."/>
            <person name="Sreedasyam A."/>
            <person name="Maumus F."/>
            <person name="Tiley G.P."/>
            <person name="Fernandez-Pozo N."/>
            <person name="Barry K."/>
            <person name="Chen C."/>
            <person name="Wang M."/>
            <person name="Lipzen A."/>
            <person name="Daum C."/>
            <person name="Saski C.A."/>
            <person name="Payton A.C."/>
            <person name="Mcbreen J.C."/>
            <person name="Conrad R.E."/>
            <person name="Kollar L.M."/>
            <person name="Olsson S."/>
            <person name="Huttunen S."/>
            <person name="Landis J.B."/>
            <person name="Wickett N.J."/>
            <person name="Johnson M.G."/>
            <person name="Rensing S.A."/>
            <person name="Grimwood J."/>
            <person name="Schmutz J."/>
            <person name="Mcdaniel S.F."/>
        </authorList>
    </citation>
    <scope>NUCLEOTIDE SEQUENCE [LARGE SCALE GENOMIC DNA]</scope>
    <source>
        <strain evidence="9 10">R40</strain>
    </source>
</reference>
<comment type="subcellular location">
    <subcellularLocation>
        <location evidence="1">Nucleus</location>
    </subcellularLocation>
</comment>
<protein>
    <recommendedName>
        <fullName evidence="8">AP2/ERF domain-containing protein</fullName>
    </recommendedName>
</protein>
<dbReference type="AlphaFoldDB" id="A0A8T0HE31"/>
<feature type="signal peptide" evidence="7">
    <location>
        <begin position="1"/>
        <end position="20"/>
    </location>
</feature>
<keyword evidence="2" id="KW-0805">Transcription regulation</keyword>
<dbReference type="PROSITE" id="PS51032">
    <property type="entry name" value="AP2_ERF"/>
    <property type="match status" value="1"/>
</dbReference>
<evidence type="ECO:0000256" key="5">
    <source>
        <dbReference type="ARBA" id="ARBA00023242"/>
    </source>
</evidence>
<feature type="chain" id="PRO_5035775896" description="AP2/ERF domain-containing protein" evidence="7">
    <location>
        <begin position="21"/>
        <end position="519"/>
    </location>
</feature>
<dbReference type="InterPro" id="IPR001471">
    <property type="entry name" value="AP2/ERF_dom"/>
</dbReference>
<evidence type="ECO:0000256" key="1">
    <source>
        <dbReference type="ARBA" id="ARBA00004123"/>
    </source>
</evidence>
<keyword evidence="3" id="KW-0238">DNA-binding</keyword>
<keyword evidence="4" id="KW-0804">Transcription</keyword>
<dbReference type="GO" id="GO:0003700">
    <property type="term" value="F:DNA-binding transcription factor activity"/>
    <property type="evidence" value="ECO:0007669"/>
    <property type="project" value="InterPro"/>
</dbReference>
<proteinExistence type="predicted"/>
<accession>A0A8T0HE31</accession>
<gene>
    <name evidence="9" type="ORF">KC19_6G025500</name>
</gene>
<dbReference type="Proteomes" id="UP000822688">
    <property type="component" value="Chromosome 6"/>
</dbReference>
<evidence type="ECO:0000256" key="7">
    <source>
        <dbReference type="SAM" id="SignalP"/>
    </source>
</evidence>
<feature type="compositionally biased region" description="Polar residues" evidence="6">
    <location>
        <begin position="329"/>
        <end position="345"/>
    </location>
</feature>
<evidence type="ECO:0000313" key="10">
    <source>
        <dbReference type="Proteomes" id="UP000822688"/>
    </source>
</evidence>
<dbReference type="GO" id="GO:0003677">
    <property type="term" value="F:DNA binding"/>
    <property type="evidence" value="ECO:0007669"/>
    <property type="project" value="UniProtKB-KW"/>
</dbReference>
<feature type="domain" description="AP2/ERF" evidence="8">
    <location>
        <begin position="403"/>
        <end position="474"/>
    </location>
</feature>
<evidence type="ECO:0000256" key="6">
    <source>
        <dbReference type="SAM" id="MobiDB-lite"/>
    </source>
</evidence>
<evidence type="ECO:0000259" key="8">
    <source>
        <dbReference type="PROSITE" id="PS51032"/>
    </source>
</evidence>
<keyword evidence="10" id="KW-1185">Reference proteome</keyword>
<evidence type="ECO:0000256" key="4">
    <source>
        <dbReference type="ARBA" id="ARBA00023163"/>
    </source>
</evidence>
<keyword evidence="5" id="KW-0539">Nucleus</keyword>
<comment type="caution">
    <text evidence="9">The sequence shown here is derived from an EMBL/GenBank/DDBJ whole genome shotgun (WGS) entry which is preliminary data.</text>
</comment>
<dbReference type="EMBL" id="CM026427">
    <property type="protein sequence ID" value="KAG0568524.1"/>
    <property type="molecule type" value="Genomic_DNA"/>
</dbReference>
<evidence type="ECO:0000256" key="2">
    <source>
        <dbReference type="ARBA" id="ARBA00023015"/>
    </source>
</evidence>
<evidence type="ECO:0000313" key="9">
    <source>
        <dbReference type="EMBL" id="KAG0568524.1"/>
    </source>
</evidence>
<evidence type="ECO:0000256" key="3">
    <source>
        <dbReference type="ARBA" id="ARBA00023125"/>
    </source>
</evidence>
<feature type="region of interest" description="Disordered" evidence="6">
    <location>
        <begin position="311"/>
        <end position="351"/>
    </location>
</feature>
<dbReference type="GO" id="GO:0005634">
    <property type="term" value="C:nucleus"/>
    <property type="evidence" value="ECO:0007669"/>
    <property type="project" value="UniProtKB-SubCell"/>
</dbReference>
<keyword evidence="7" id="KW-0732">Signal</keyword>
<name>A0A8T0HE31_CERPU</name>
<sequence>MGLVRVWDVKLCMWVDVVCGKWSCFTLGSCLCCDHSERCDLKQPTAHLNRTRNMTTTVTFDFLDIRLTSCIWQTRKSTLFCLRSFGLPGVRVIPALCWWSGFCIDYIVHLQPQVTLSTACLRSYKLYIAGPVGKLRNWTSTGLFNCGWLFADLFDVSLLALLTVQSMAPPFDLHALGTGQPDGNINEDFSYYNYNFFNYHVPTLAPSVATYSGSHDLLFTNTAPASDSAAGFNIGREESYFCGEASKYVEIDHQSLPSYPECYLPFGKLDAGKFMQDGSIEIERMPDGVPAELQLPAGYWLSGQINEPRMEAAEQGKKYLPPSPLPFGSHQTSNSTPTSGHATRVSSLELEDESAEDLNNSIIEDITSWPAAEILFPAIEVHKSFVSAESPCRTHQSIFKEVSKNGIYRKRKRSAEPSKFSAEIRISKKIPTDGKHLKKKAWLGTFATPAQKERALDVGKYFLSAKKKKKFSNPESEAILSAFENHLQQLPLTELVEAVTKLAKYYGEKGSLPQSLDCL</sequence>
<organism evidence="9 10">
    <name type="scientific">Ceratodon purpureus</name>
    <name type="common">Fire moss</name>
    <name type="synonym">Dicranum purpureum</name>
    <dbReference type="NCBI Taxonomy" id="3225"/>
    <lineage>
        <taxon>Eukaryota</taxon>
        <taxon>Viridiplantae</taxon>
        <taxon>Streptophyta</taxon>
        <taxon>Embryophyta</taxon>
        <taxon>Bryophyta</taxon>
        <taxon>Bryophytina</taxon>
        <taxon>Bryopsida</taxon>
        <taxon>Dicranidae</taxon>
        <taxon>Pseudoditrichales</taxon>
        <taxon>Ditrichaceae</taxon>
        <taxon>Ceratodon</taxon>
    </lineage>
</organism>